<accession>A0AAW0JFC9</accession>
<comment type="caution">
    <text evidence="1">The sequence shown here is derived from an EMBL/GenBank/DDBJ whole genome shotgun (WGS) entry which is preliminary data.</text>
</comment>
<reference evidence="1 2" key="1">
    <citation type="journal article" date="2018" name="Sci. Data">
        <title>The draft genome sequence of cork oak.</title>
        <authorList>
            <person name="Ramos A.M."/>
            <person name="Usie A."/>
            <person name="Barbosa P."/>
            <person name="Barros P.M."/>
            <person name="Capote T."/>
            <person name="Chaves I."/>
            <person name="Simoes F."/>
            <person name="Abreu I."/>
            <person name="Carrasquinho I."/>
            <person name="Faro C."/>
            <person name="Guimaraes J.B."/>
            <person name="Mendonca D."/>
            <person name="Nobrega F."/>
            <person name="Rodrigues L."/>
            <person name="Saibo N.J.M."/>
            <person name="Varela M.C."/>
            <person name="Egas C."/>
            <person name="Matos J."/>
            <person name="Miguel C.M."/>
            <person name="Oliveira M.M."/>
            <person name="Ricardo C.P."/>
            <person name="Goncalves S."/>
        </authorList>
    </citation>
    <scope>NUCLEOTIDE SEQUENCE [LARGE SCALE GENOMIC DNA]</scope>
    <source>
        <strain evidence="2">cv. HL8</strain>
    </source>
</reference>
<dbReference type="AlphaFoldDB" id="A0AAW0JFC9"/>
<evidence type="ECO:0000313" key="2">
    <source>
        <dbReference type="Proteomes" id="UP000237347"/>
    </source>
</evidence>
<organism evidence="1 2">
    <name type="scientific">Quercus suber</name>
    <name type="common">Cork oak</name>
    <dbReference type="NCBI Taxonomy" id="58331"/>
    <lineage>
        <taxon>Eukaryota</taxon>
        <taxon>Viridiplantae</taxon>
        <taxon>Streptophyta</taxon>
        <taxon>Embryophyta</taxon>
        <taxon>Tracheophyta</taxon>
        <taxon>Spermatophyta</taxon>
        <taxon>Magnoliopsida</taxon>
        <taxon>eudicotyledons</taxon>
        <taxon>Gunneridae</taxon>
        <taxon>Pentapetalae</taxon>
        <taxon>rosids</taxon>
        <taxon>fabids</taxon>
        <taxon>Fagales</taxon>
        <taxon>Fagaceae</taxon>
        <taxon>Quercus</taxon>
    </lineage>
</organism>
<proteinExistence type="predicted"/>
<evidence type="ECO:0000313" key="1">
    <source>
        <dbReference type="EMBL" id="KAK7824826.1"/>
    </source>
</evidence>
<dbReference type="EMBL" id="PKMF04000592">
    <property type="protein sequence ID" value="KAK7824826.1"/>
    <property type="molecule type" value="Genomic_DNA"/>
</dbReference>
<sequence>MSVPLRFLWLNHTAQSSI</sequence>
<gene>
    <name evidence="1" type="ORF">CFP56_034000</name>
</gene>
<dbReference type="Proteomes" id="UP000237347">
    <property type="component" value="Unassembled WGS sequence"/>
</dbReference>
<keyword evidence="2" id="KW-1185">Reference proteome</keyword>
<protein>
    <submittedName>
        <fullName evidence="1">Uncharacterized protein</fullName>
    </submittedName>
</protein>
<name>A0AAW0JFC9_QUESU</name>